<dbReference type="GO" id="GO:0008013">
    <property type="term" value="F:beta-catenin binding"/>
    <property type="evidence" value="ECO:0007669"/>
    <property type="project" value="TreeGrafter"/>
</dbReference>
<dbReference type="InterPro" id="IPR044926">
    <property type="entry name" value="RGS_subdomain_2"/>
</dbReference>
<keyword evidence="9" id="KW-1185">Reference proteome</keyword>
<dbReference type="GO" id="GO:0016055">
    <property type="term" value="P:Wnt signaling pathway"/>
    <property type="evidence" value="ECO:0007669"/>
    <property type="project" value="UniProtKB-KW"/>
</dbReference>
<gene>
    <name evidence="8" type="ORF">DICVIV_05635</name>
</gene>
<dbReference type="InterPro" id="IPR043581">
    <property type="entry name" value="Axin-like"/>
</dbReference>
<dbReference type="AlphaFoldDB" id="A0A0D8XUJ4"/>
<accession>A0A0D8XUJ4</accession>
<feature type="compositionally biased region" description="Polar residues" evidence="5">
    <location>
        <begin position="370"/>
        <end position="382"/>
    </location>
</feature>
<dbReference type="EMBL" id="KN716273">
    <property type="protein sequence ID" value="KJH48273.1"/>
    <property type="molecule type" value="Genomic_DNA"/>
</dbReference>
<feature type="region of interest" description="Disordered" evidence="5">
    <location>
        <begin position="451"/>
        <end position="493"/>
    </location>
</feature>
<dbReference type="GO" id="GO:0031625">
    <property type="term" value="F:ubiquitin protein ligase binding"/>
    <property type="evidence" value="ECO:0007669"/>
    <property type="project" value="TreeGrafter"/>
</dbReference>
<protein>
    <submittedName>
        <fullName evidence="8">Regulator of G protein signaling domain protein</fullName>
    </submittedName>
</protein>
<dbReference type="GO" id="GO:0060090">
    <property type="term" value="F:molecular adaptor activity"/>
    <property type="evidence" value="ECO:0007669"/>
    <property type="project" value="TreeGrafter"/>
</dbReference>
<feature type="compositionally biased region" description="Polar residues" evidence="5">
    <location>
        <begin position="463"/>
        <end position="480"/>
    </location>
</feature>
<dbReference type="SUPFAM" id="SSF48097">
    <property type="entry name" value="Regulator of G-protein signaling, RGS"/>
    <property type="match status" value="1"/>
</dbReference>
<dbReference type="Proteomes" id="UP000053766">
    <property type="component" value="Unassembled WGS sequence"/>
</dbReference>
<dbReference type="GO" id="GO:0005634">
    <property type="term" value="C:nucleus"/>
    <property type="evidence" value="ECO:0007669"/>
    <property type="project" value="TreeGrafter"/>
</dbReference>
<keyword evidence="3 4" id="KW-0879">Wnt signaling pathway</keyword>
<dbReference type="Gene3D" id="1.10.167.10">
    <property type="entry name" value="Regulator of G-protein Signalling 4, domain 2"/>
    <property type="match status" value="1"/>
</dbReference>
<dbReference type="PANTHER" id="PTHR46102">
    <property type="entry name" value="AXIN"/>
    <property type="match status" value="1"/>
</dbReference>
<dbReference type="PROSITE" id="PS50132">
    <property type="entry name" value="RGS"/>
    <property type="match status" value="1"/>
</dbReference>
<dbReference type="Pfam" id="PF00778">
    <property type="entry name" value="DIX"/>
    <property type="match status" value="1"/>
</dbReference>
<evidence type="ECO:0000313" key="9">
    <source>
        <dbReference type="Proteomes" id="UP000053766"/>
    </source>
</evidence>
<comment type="subcellular location">
    <subcellularLocation>
        <location evidence="1">Cytoplasm</location>
    </subcellularLocation>
</comment>
<evidence type="ECO:0000256" key="1">
    <source>
        <dbReference type="ARBA" id="ARBA00004496"/>
    </source>
</evidence>
<dbReference type="GO" id="GO:0032436">
    <property type="term" value="P:positive regulation of proteasomal ubiquitin-dependent protein catabolic process"/>
    <property type="evidence" value="ECO:0007669"/>
    <property type="project" value="TreeGrafter"/>
</dbReference>
<name>A0A0D8XUJ4_DICVI</name>
<sequence length="582" mass="66031">MPSEWDRPHMRWTLRLEYVLSDRNALDAFRDWLVANSSPQPLELHFALLAYDRMSAQRNAQTADLARSIYQKYISLRTASCCFNFIPHKIRQEVGVCLKSTGSGLPDPRLFSAVLPYVDSFLRQQHEQFVCSEEFLEAFNRMNMSCEDSGDFSTERRRSTATPKKPQLTAEILMKTRHDREHVLGESSLEKMYPASGMPRPYVCHATTSQNDSAVSSSFSSDANGHRTTRLRSIREEHLRGNPTTFAIPVCNTVNYTNAMIKGKNAKSDIFRASIFRVEHHSKGDMLKFDHNSEDGRKIFAGVLCKKLGRLQARRERNDETERQLRDIEDRKCTTRELISTSEAVHVVAGDDDDDVECYLERMKEDSHKTSANRSPYHNTLSPRPFSPEHDRRKMDCVISDGSMGMESMSTSSYLRATNEFAPPPLTYNFNTSGVYYKEMRSRNQTAPIYDSSGVESMAPSAFSDTSGGSRKTPLNVQSLSTPRRGRRSIPSSGQQLMTISYKGFDGVPVVAHVPISLKGITLKEFRRYFSISSHANIQFFFKSICEDGSAPYQLLLVNEDSAYLPIFEGRITAELKRVSPE</sequence>
<dbReference type="GO" id="GO:0005886">
    <property type="term" value="C:plasma membrane"/>
    <property type="evidence" value="ECO:0007669"/>
    <property type="project" value="TreeGrafter"/>
</dbReference>
<evidence type="ECO:0000256" key="5">
    <source>
        <dbReference type="SAM" id="MobiDB-lite"/>
    </source>
</evidence>
<reference evidence="8 9" key="1">
    <citation type="submission" date="2013-11" db="EMBL/GenBank/DDBJ databases">
        <title>Draft genome of the bovine lungworm Dictyocaulus viviparus.</title>
        <authorList>
            <person name="Mitreva M."/>
        </authorList>
    </citation>
    <scope>NUCLEOTIDE SEQUENCE [LARGE SCALE GENOMIC DNA]</scope>
    <source>
        <strain evidence="8 9">HannoverDv2000</strain>
    </source>
</reference>
<feature type="domain" description="DIX" evidence="7">
    <location>
        <begin position="494"/>
        <end position="580"/>
    </location>
</feature>
<proteinExistence type="predicted"/>
<dbReference type="GO" id="GO:0090090">
    <property type="term" value="P:negative regulation of canonical Wnt signaling pathway"/>
    <property type="evidence" value="ECO:0007669"/>
    <property type="project" value="InterPro"/>
</dbReference>
<dbReference type="Gene3D" id="2.40.240.130">
    <property type="match status" value="1"/>
</dbReference>
<evidence type="ECO:0000313" key="8">
    <source>
        <dbReference type="EMBL" id="KJH48273.1"/>
    </source>
</evidence>
<dbReference type="InterPro" id="IPR029071">
    <property type="entry name" value="Ubiquitin-like_domsf"/>
</dbReference>
<feature type="region of interest" description="Disordered" evidence="5">
    <location>
        <begin position="365"/>
        <end position="391"/>
    </location>
</feature>
<dbReference type="PROSITE" id="PS50841">
    <property type="entry name" value="DIX"/>
    <property type="match status" value="1"/>
</dbReference>
<dbReference type="STRING" id="29172.A0A0D8XUJ4"/>
<dbReference type="OrthoDB" id="10007451at2759"/>
<dbReference type="SUPFAM" id="SSF54236">
    <property type="entry name" value="Ubiquitin-like"/>
    <property type="match status" value="1"/>
</dbReference>
<evidence type="ECO:0000259" key="7">
    <source>
        <dbReference type="PROSITE" id="PS50841"/>
    </source>
</evidence>
<dbReference type="GO" id="GO:0005737">
    <property type="term" value="C:cytoplasm"/>
    <property type="evidence" value="ECO:0007669"/>
    <property type="project" value="UniProtKB-SubCell"/>
</dbReference>
<dbReference type="GO" id="GO:0019901">
    <property type="term" value="F:protein kinase binding"/>
    <property type="evidence" value="ECO:0007669"/>
    <property type="project" value="TreeGrafter"/>
</dbReference>
<dbReference type="InterPro" id="IPR038207">
    <property type="entry name" value="DIX_dom_sf"/>
</dbReference>
<evidence type="ECO:0000256" key="4">
    <source>
        <dbReference type="PROSITE-ProRule" id="PRU00069"/>
    </source>
</evidence>
<dbReference type="InterPro" id="IPR036305">
    <property type="entry name" value="RGS_sf"/>
</dbReference>
<keyword evidence="2" id="KW-0963">Cytoplasm</keyword>
<dbReference type="PANTHER" id="PTHR46102:SF2">
    <property type="entry name" value="AXIN"/>
    <property type="match status" value="1"/>
</dbReference>
<dbReference type="InterPro" id="IPR001158">
    <property type="entry name" value="DIX"/>
</dbReference>
<dbReference type="InterPro" id="IPR016137">
    <property type="entry name" value="RGS"/>
</dbReference>
<reference evidence="9" key="2">
    <citation type="journal article" date="2016" name="Sci. Rep.">
        <title>Dictyocaulus viviparus genome, variome and transcriptome elucidate lungworm biology and support future intervention.</title>
        <authorList>
            <person name="McNulty S.N."/>
            <person name="Strube C."/>
            <person name="Rosa B.A."/>
            <person name="Martin J.C."/>
            <person name="Tyagi R."/>
            <person name="Choi Y.J."/>
            <person name="Wang Q."/>
            <person name="Hallsworth Pepin K."/>
            <person name="Zhang X."/>
            <person name="Ozersky P."/>
            <person name="Wilson R.K."/>
            <person name="Sternberg P.W."/>
            <person name="Gasser R.B."/>
            <person name="Mitreva M."/>
        </authorList>
    </citation>
    <scope>NUCLEOTIDE SEQUENCE [LARGE SCALE GENOMIC DNA]</scope>
    <source>
        <strain evidence="9">HannoverDv2000</strain>
    </source>
</reference>
<evidence type="ECO:0000259" key="6">
    <source>
        <dbReference type="PROSITE" id="PS50132"/>
    </source>
</evidence>
<dbReference type="GO" id="GO:0030877">
    <property type="term" value="C:beta-catenin destruction complex"/>
    <property type="evidence" value="ECO:0007669"/>
    <property type="project" value="TreeGrafter"/>
</dbReference>
<feature type="domain" description="RGS" evidence="6">
    <location>
        <begin position="15"/>
        <end position="123"/>
    </location>
</feature>
<evidence type="ECO:0000256" key="2">
    <source>
        <dbReference type="ARBA" id="ARBA00022490"/>
    </source>
</evidence>
<organism evidence="8 9">
    <name type="scientific">Dictyocaulus viviparus</name>
    <name type="common">Bovine lungworm</name>
    <dbReference type="NCBI Taxonomy" id="29172"/>
    <lineage>
        <taxon>Eukaryota</taxon>
        <taxon>Metazoa</taxon>
        <taxon>Ecdysozoa</taxon>
        <taxon>Nematoda</taxon>
        <taxon>Chromadorea</taxon>
        <taxon>Rhabditida</taxon>
        <taxon>Rhabditina</taxon>
        <taxon>Rhabditomorpha</taxon>
        <taxon>Strongyloidea</taxon>
        <taxon>Metastrongylidae</taxon>
        <taxon>Dictyocaulus</taxon>
    </lineage>
</organism>
<dbReference type="Pfam" id="PF00615">
    <property type="entry name" value="RGS"/>
    <property type="match status" value="1"/>
</dbReference>
<evidence type="ECO:0000256" key="3">
    <source>
        <dbReference type="ARBA" id="ARBA00022687"/>
    </source>
</evidence>
<dbReference type="GO" id="GO:0048468">
    <property type="term" value="P:cell development"/>
    <property type="evidence" value="ECO:0007669"/>
    <property type="project" value="TreeGrafter"/>
</dbReference>